<evidence type="ECO:0000256" key="7">
    <source>
        <dbReference type="ARBA" id="ARBA00023136"/>
    </source>
</evidence>
<keyword evidence="7 12" id="KW-0472">Membrane</keyword>
<gene>
    <name evidence="13" type="ORF">D0868_03334</name>
</gene>
<feature type="transmembrane region" description="Helical" evidence="12">
    <location>
        <begin position="292"/>
        <end position="316"/>
    </location>
</feature>
<evidence type="ECO:0000313" key="13">
    <source>
        <dbReference type="EMBL" id="RMY11091.1"/>
    </source>
</evidence>
<dbReference type="PANTHER" id="PTHR43829">
    <property type="entry name" value="AQUAPORIN OR AQUAGLYCEROPORIN RELATED"/>
    <property type="match status" value="1"/>
</dbReference>
<dbReference type="GO" id="GO:0015250">
    <property type="term" value="F:water channel activity"/>
    <property type="evidence" value="ECO:0007669"/>
    <property type="project" value="TreeGrafter"/>
</dbReference>
<feature type="transmembrane region" description="Helical" evidence="12">
    <location>
        <begin position="160"/>
        <end position="193"/>
    </location>
</feature>
<evidence type="ECO:0000256" key="11">
    <source>
        <dbReference type="SAM" id="MobiDB-lite"/>
    </source>
</evidence>
<evidence type="ECO:0000256" key="3">
    <source>
        <dbReference type="ARBA" id="ARBA00022448"/>
    </source>
</evidence>
<feature type="compositionally biased region" description="Polar residues" evidence="11">
    <location>
        <begin position="1"/>
        <end position="19"/>
    </location>
</feature>
<dbReference type="PANTHER" id="PTHR43829:SF9">
    <property type="entry name" value="AQUAPORIN-9"/>
    <property type="match status" value="1"/>
</dbReference>
<evidence type="ECO:0000256" key="6">
    <source>
        <dbReference type="ARBA" id="ARBA00022989"/>
    </source>
</evidence>
<dbReference type="GO" id="GO:0015254">
    <property type="term" value="F:glycerol channel activity"/>
    <property type="evidence" value="ECO:0007669"/>
    <property type="project" value="TreeGrafter"/>
</dbReference>
<comment type="subcellular location">
    <subcellularLocation>
        <location evidence="1">Membrane</location>
        <topology evidence="1">Multi-pass membrane protein</topology>
    </subcellularLocation>
</comment>
<feature type="region of interest" description="Disordered" evidence="11">
    <location>
        <begin position="1"/>
        <end position="72"/>
    </location>
</feature>
<dbReference type="CDD" id="cd00333">
    <property type="entry name" value="MIP"/>
    <property type="match status" value="1"/>
</dbReference>
<reference evidence="13 14" key="1">
    <citation type="journal article" date="2018" name="BMC Genomics">
        <title>Genomic evidence for intraspecific hybridization in a clonal and extremely halotolerant yeast.</title>
        <authorList>
            <person name="Gostincar C."/>
            <person name="Stajich J.E."/>
            <person name="Zupancic J."/>
            <person name="Zalar P."/>
            <person name="Gunde-Cimerman N."/>
        </authorList>
    </citation>
    <scope>NUCLEOTIDE SEQUENCE [LARGE SCALE GENOMIC DNA]</scope>
    <source>
        <strain evidence="13 14">EXF-6654</strain>
    </source>
</reference>
<dbReference type="Proteomes" id="UP000282582">
    <property type="component" value="Unassembled WGS sequence"/>
</dbReference>
<evidence type="ECO:0000256" key="8">
    <source>
        <dbReference type="ARBA" id="ARBA00034651"/>
    </source>
</evidence>
<keyword evidence="6 12" id="KW-1133">Transmembrane helix</keyword>
<dbReference type="NCBIfam" id="TIGR00861">
    <property type="entry name" value="MIP"/>
    <property type="match status" value="1"/>
</dbReference>
<feature type="compositionally biased region" description="Basic and acidic residues" evidence="11">
    <location>
        <begin position="49"/>
        <end position="60"/>
    </location>
</feature>
<sequence length="390" mass="42615">MATGDESTTPLLPQNNGSTGERRRNSNVRSSWRSGSRSSFASPRLRRSSTRDVHPRHDEVEPVLPATAVPAEQETRLHNTNWALSDEEPNTWAQIRHNWREEFAYVDLAPYDIKYSSTAEFFGTFMILIFGPAVEAQVALHNRPASSSHDFTYGDYLQCRFTWAVGVAMAVWVAGGVSGGHCNPTITIVLALFRGFPARKVPSFIISQVLGAMLATFLVYANYTHSISLYEGGDDVRTVVGPHATASLFFTLPAAGLPYISAFYTEFLASAILVMIVFAVSDKANLAPPRGTMPFALFLALLGIGSALGVNTGYAINGARDTGPRIALSLIGYGKDVWLHDRLYWLWAPWGASICGGTVGGFVYDAFLYTGRDSPLNRPRSGGKTNDDYI</sequence>
<dbReference type="AlphaFoldDB" id="A0A3M6Z7W6"/>
<evidence type="ECO:0000256" key="4">
    <source>
        <dbReference type="ARBA" id="ARBA00022692"/>
    </source>
</evidence>
<dbReference type="EMBL" id="QWIK01000188">
    <property type="protein sequence ID" value="RMY11091.1"/>
    <property type="molecule type" value="Genomic_DNA"/>
</dbReference>
<dbReference type="PRINTS" id="PR00783">
    <property type="entry name" value="MINTRINSICP"/>
</dbReference>
<evidence type="ECO:0000256" key="12">
    <source>
        <dbReference type="SAM" id="Phobius"/>
    </source>
</evidence>
<comment type="caution">
    <text evidence="13">The sequence shown here is derived from an EMBL/GenBank/DDBJ whole genome shotgun (WGS) entry which is preliminary data.</text>
</comment>
<dbReference type="InterPro" id="IPR000425">
    <property type="entry name" value="MIP"/>
</dbReference>
<dbReference type="Pfam" id="PF00230">
    <property type="entry name" value="MIP"/>
    <property type="match status" value="1"/>
</dbReference>
<evidence type="ECO:0000256" key="5">
    <source>
        <dbReference type="ARBA" id="ARBA00022737"/>
    </source>
</evidence>
<evidence type="ECO:0000256" key="10">
    <source>
        <dbReference type="RuleBase" id="RU000477"/>
    </source>
</evidence>
<dbReference type="InterPro" id="IPR050363">
    <property type="entry name" value="MIP/Aquaporin"/>
</dbReference>
<comment type="catalytic activity">
    <reaction evidence="9">
        <text>glycerol(in) = glycerol(out)</text>
        <dbReference type="Rhea" id="RHEA:29675"/>
        <dbReference type="ChEBI" id="CHEBI:17754"/>
    </reaction>
</comment>
<feature type="compositionally biased region" description="Low complexity" evidence="11">
    <location>
        <begin position="27"/>
        <end position="43"/>
    </location>
</feature>
<keyword evidence="5" id="KW-0677">Repeat</keyword>
<evidence type="ECO:0000313" key="14">
    <source>
        <dbReference type="Proteomes" id="UP000282582"/>
    </source>
</evidence>
<keyword evidence="4 10" id="KW-0812">Transmembrane</keyword>
<comment type="catalytic activity">
    <reaction evidence="8">
        <text>H2O(in) = H2O(out)</text>
        <dbReference type="Rhea" id="RHEA:29667"/>
        <dbReference type="ChEBI" id="CHEBI:15377"/>
    </reaction>
</comment>
<protein>
    <recommendedName>
        <fullName evidence="15">Aquaporin</fullName>
    </recommendedName>
</protein>
<evidence type="ECO:0000256" key="9">
    <source>
        <dbReference type="ARBA" id="ARBA00049405"/>
    </source>
</evidence>
<dbReference type="SUPFAM" id="SSF81338">
    <property type="entry name" value="Aquaporin-like"/>
    <property type="match status" value="1"/>
</dbReference>
<feature type="transmembrane region" description="Helical" evidence="12">
    <location>
        <begin position="121"/>
        <end position="140"/>
    </location>
</feature>
<dbReference type="FunFam" id="1.20.1080.10:FF:000027">
    <property type="entry name" value="MIP aquaporin"/>
    <property type="match status" value="1"/>
</dbReference>
<organism evidence="13 14">
    <name type="scientific">Hortaea werneckii</name>
    <name type="common">Black yeast</name>
    <name type="synonym">Cladosporium werneckii</name>
    <dbReference type="NCBI Taxonomy" id="91943"/>
    <lineage>
        <taxon>Eukaryota</taxon>
        <taxon>Fungi</taxon>
        <taxon>Dikarya</taxon>
        <taxon>Ascomycota</taxon>
        <taxon>Pezizomycotina</taxon>
        <taxon>Dothideomycetes</taxon>
        <taxon>Dothideomycetidae</taxon>
        <taxon>Mycosphaerellales</taxon>
        <taxon>Teratosphaeriaceae</taxon>
        <taxon>Hortaea</taxon>
    </lineage>
</organism>
<feature type="transmembrane region" description="Helical" evidence="12">
    <location>
        <begin position="347"/>
        <end position="370"/>
    </location>
</feature>
<evidence type="ECO:0008006" key="15">
    <source>
        <dbReference type="Google" id="ProtNLM"/>
    </source>
</evidence>
<proteinExistence type="inferred from homology"/>
<dbReference type="InterPro" id="IPR023271">
    <property type="entry name" value="Aquaporin-like"/>
</dbReference>
<feature type="transmembrane region" description="Helical" evidence="12">
    <location>
        <begin position="259"/>
        <end position="280"/>
    </location>
</feature>
<keyword evidence="3 10" id="KW-0813">Transport</keyword>
<evidence type="ECO:0000256" key="2">
    <source>
        <dbReference type="ARBA" id="ARBA00006175"/>
    </source>
</evidence>
<accession>A0A3M6Z7W6</accession>
<evidence type="ECO:0000256" key="1">
    <source>
        <dbReference type="ARBA" id="ARBA00004141"/>
    </source>
</evidence>
<name>A0A3M6Z7W6_HORWE</name>
<comment type="similarity">
    <text evidence="2 10">Belongs to the MIP/aquaporin (TC 1.A.8) family.</text>
</comment>
<dbReference type="Gene3D" id="1.20.1080.10">
    <property type="entry name" value="Glycerol uptake facilitator protein"/>
    <property type="match status" value="1"/>
</dbReference>
<feature type="transmembrane region" description="Helical" evidence="12">
    <location>
        <begin position="205"/>
        <end position="223"/>
    </location>
</feature>
<dbReference type="GO" id="GO:0005886">
    <property type="term" value="C:plasma membrane"/>
    <property type="evidence" value="ECO:0007669"/>
    <property type="project" value="TreeGrafter"/>
</dbReference>